<comment type="caution">
    <text evidence="9">The sequence shown here is derived from an EMBL/GenBank/DDBJ whole genome shotgun (WGS) entry which is preliminary data.</text>
</comment>
<evidence type="ECO:0000259" key="7">
    <source>
        <dbReference type="PROSITE" id="PS51127"/>
    </source>
</evidence>
<dbReference type="PROSITE" id="PS51127">
    <property type="entry name" value="BIG1"/>
    <property type="match status" value="1"/>
</dbReference>
<evidence type="ECO:0000256" key="1">
    <source>
        <dbReference type="ARBA" id="ARBA00010116"/>
    </source>
</evidence>
<dbReference type="InterPro" id="IPR001220">
    <property type="entry name" value="Legume_lectin_dom"/>
</dbReference>
<dbReference type="Gene3D" id="2.60.120.200">
    <property type="match status" value="1"/>
</dbReference>
<evidence type="ECO:0000256" key="4">
    <source>
        <dbReference type="ARBA" id="ARBA00023157"/>
    </source>
</evidence>
<feature type="domain" description="Fibronectin type-III" evidence="6">
    <location>
        <begin position="369"/>
        <end position="459"/>
    </location>
</feature>
<dbReference type="InterPro" id="IPR050258">
    <property type="entry name" value="Leguminous_Lectin"/>
</dbReference>
<dbReference type="Pfam" id="PF00041">
    <property type="entry name" value="fn3"/>
    <property type="match status" value="1"/>
</dbReference>
<dbReference type="SMART" id="SM00634">
    <property type="entry name" value="BID_1"/>
    <property type="match status" value="1"/>
</dbReference>
<sequence>MRQGIRITSLFISICVLFSIVHPLTLPAYADAVKWVTYQNEDFSDANQLGLFALNGQAKAQTDGKGRKVLRLTEAVGNRFGTAFNKKLISTGNHYSFSTFFKFRMNESGSANPADGITFTIQAQSNDAGSVGVGLGYGGIKPSFAVKYDTYENGSPVNDPSDNYIGLALNGNVNNTNPNWQTTNLNGIRLAGGEDLYSWIDYDGNSKTVKVYLSKTLARPATPVLETSGIDLDTVFAGKAGVYAGFTAATGGAMETHDILSWYFVNELDPIDTQKHTYKQAPTDIRIETVPTGQPGQYQVKATALDVNGNPVEGAPITFSSKQGDLTDTLLTSGSNGQATTLLNYGNNPPSGEISVSTVGGAYATVEVPPAPIKLTSGTTAETANQLSWNSVTQATYYNLYKDGILYASNINDPFFKVTDMTPGEFASFTVTAVTSNDSGIVESGPSNQVTLPVTLGLSIDSTKYNLPTGATHQTVVSSVYSDGTVLDVTGYSHFNSTDGKVATVGPDGVVKAVGAGTTVVEAVYNGKIVTANVTVNIEAPASVTAEQVTSNGAKLSWSAVPYAQSYEIYDNGKLIASGITEPGYEVTGLQPGTPHSFTVKAVSNGISSPASKEVKATTTSLRDLLIDPASITLVPGDIHQPKVTAVRLDESLQDVTGIAVYTSSNPKVAVVDAEGKITAVAPGTAVITAAFEGRTVTETVTVQNKQLPYTLELSVSPASAIGDGKTPVTVTAKATAADGSPVAGVPVEFTLESGEVLKGVTNDQGIAVVTYTPKPIQGIIPTREAITATAKDPASGLVKTSSTQVVYYPAAVKGIVFDQITGQPAAGASVTVEADFDGDGVIDFSAEIITGADGSYQIPVPRGNFTYQLSIQTPVQIDGQKVVLKETQTAVVGSLNNAGLIIESAHKLSGQLFIAAAAGQSAPVPAGGFFGKGQAFVEIEGLDGNKFKTLLPLDADGRFELDQISAGKYKITYQLKAPDGTVLTSPSEVVNVNENGQLGVVYSLVDPYGTVTDAFTGSTLSDVKVELYWADTAFNRQKGRLPNTLVDLPLLPDFPLNQNKNPQLTDLAGQYAWMTFPEGDYYIVATRSGYAAYSTLNSKVTLPKTEGSDSYIENGIIHIGKDILAFNFAMQPVSSGGPSNPSVVQAPAANLGFSLIVDNDQVKEGGQSTITVDYKNLGASTLGAADLTITLPEGAELVSADGGTVNGRTITWKLSNVPAYGTGNFKVVVKWGNLNKASEQYDILGQFTVAGNAAGSAKSSVKVNVYSDRFGELKHYRYILGYPDKQFKLNSSLTRAELAAIVARLTENETVSYKLPFNDIRAGHWATNYIRIATKHGYFTGDASGEFRPDAPVTRGELATVMARFLKLQVSIPSSAHFADTAGHWSGNAVEALFNGKFLSGYPDGSFKPNSVITRVEAVTMINRMLYRGPLQGLTPQFPDVPANHWGFGDVQEATYSHEAIRNEDGSEQWTRALSDGVQ</sequence>
<dbReference type="RefSeq" id="WP_189028093.1">
    <property type="nucleotide sequence ID" value="NZ_BMKR01000018.1"/>
</dbReference>
<dbReference type="Proteomes" id="UP000637643">
    <property type="component" value="Unassembled WGS sequence"/>
</dbReference>
<dbReference type="Gene3D" id="2.60.40.1080">
    <property type="match status" value="2"/>
</dbReference>
<dbReference type="InterPro" id="IPR008964">
    <property type="entry name" value="Invasin/intimin_cell_adhesion"/>
</dbReference>
<dbReference type="InterPro" id="IPR013320">
    <property type="entry name" value="ConA-like_dom_sf"/>
</dbReference>
<dbReference type="Pfam" id="PF02369">
    <property type="entry name" value="Big_1"/>
    <property type="match status" value="1"/>
</dbReference>
<dbReference type="Gene3D" id="2.60.40.10">
    <property type="entry name" value="Immunoglobulins"/>
    <property type="match status" value="4"/>
</dbReference>
<name>A0A917CKB9_9BACL</name>
<dbReference type="SMART" id="SM00635">
    <property type="entry name" value="BID_2"/>
    <property type="match status" value="2"/>
</dbReference>
<evidence type="ECO:0000313" key="9">
    <source>
        <dbReference type="EMBL" id="GGF91493.1"/>
    </source>
</evidence>
<evidence type="ECO:0000259" key="8">
    <source>
        <dbReference type="PROSITE" id="PS51272"/>
    </source>
</evidence>
<dbReference type="Pfam" id="PF00395">
    <property type="entry name" value="SLH"/>
    <property type="match status" value="2"/>
</dbReference>
<dbReference type="InterPro" id="IPR003961">
    <property type="entry name" value="FN3_dom"/>
</dbReference>
<dbReference type="PROSITE" id="PS51272">
    <property type="entry name" value="SLH"/>
    <property type="match status" value="2"/>
</dbReference>
<evidence type="ECO:0000256" key="5">
    <source>
        <dbReference type="ARBA" id="ARBA00029955"/>
    </source>
</evidence>
<dbReference type="Pfam" id="PF00139">
    <property type="entry name" value="Lectin_legB"/>
    <property type="match status" value="1"/>
</dbReference>
<dbReference type="PANTHER" id="PTHR32401:SF48">
    <property type="entry name" value="LEGUME LECTIN DOMAIN-CONTAINING PROTEIN"/>
    <property type="match status" value="1"/>
</dbReference>
<dbReference type="InterPro" id="IPR056573">
    <property type="entry name" value="Lectin_L-type_dom"/>
</dbReference>
<reference evidence="9" key="1">
    <citation type="journal article" date="2014" name="Int. J. Syst. Evol. Microbiol.">
        <title>Complete genome sequence of Corynebacterium casei LMG S-19264T (=DSM 44701T), isolated from a smear-ripened cheese.</title>
        <authorList>
            <consortium name="US DOE Joint Genome Institute (JGI-PGF)"/>
            <person name="Walter F."/>
            <person name="Albersmeier A."/>
            <person name="Kalinowski J."/>
            <person name="Ruckert C."/>
        </authorList>
    </citation>
    <scope>NUCLEOTIDE SEQUENCE</scope>
    <source>
        <strain evidence="9">CGMCC 1.16134</strain>
    </source>
</reference>
<keyword evidence="3" id="KW-0843">Virulence</keyword>
<keyword evidence="10" id="KW-1185">Reference proteome</keyword>
<dbReference type="InterPro" id="IPR001119">
    <property type="entry name" value="SLH_dom"/>
</dbReference>
<comment type="similarity">
    <text evidence="1">Belongs to the intimin/invasin family.</text>
</comment>
<evidence type="ECO:0000259" key="6">
    <source>
        <dbReference type="PROSITE" id="PS50853"/>
    </source>
</evidence>
<proteinExistence type="inferred from homology"/>
<dbReference type="SMART" id="SM00060">
    <property type="entry name" value="FN3"/>
    <property type="match status" value="2"/>
</dbReference>
<dbReference type="PANTHER" id="PTHR32401">
    <property type="entry name" value="CONCANAVALIN A-LIKE LECTIN FAMILY PROTEIN"/>
    <property type="match status" value="1"/>
</dbReference>
<keyword evidence="4" id="KW-1015">Disulfide bond</keyword>
<dbReference type="Gene3D" id="2.60.40.1120">
    <property type="entry name" value="Carboxypeptidase-like, regulatory domain"/>
    <property type="match status" value="2"/>
</dbReference>
<evidence type="ECO:0000313" key="10">
    <source>
        <dbReference type="Proteomes" id="UP000637643"/>
    </source>
</evidence>
<dbReference type="EMBL" id="BMKR01000018">
    <property type="protein sequence ID" value="GGF91493.1"/>
    <property type="molecule type" value="Genomic_DNA"/>
</dbReference>
<dbReference type="SUPFAM" id="SSF49464">
    <property type="entry name" value="Carboxypeptidase regulatory domain-like"/>
    <property type="match status" value="2"/>
</dbReference>
<gene>
    <name evidence="9" type="ORF">GCM10010912_40620</name>
</gene>
<dbReference type="GO" id="GO:0030246">
    <property type="term" value="F:carbohydrate binding"/>
    <property type="evidence" value="ECO:0007669"/>
    <property type="project" value="InterPro"/>
</dbReference>
<dbReference type="InterPro" id="IPR003344">
    <property type="entry name" value="Big_1_dom"/>
</dbReference>
<dbReference type="SUPFAM" id="SSF49373">
    <property type="entry name" value="Invasin/intimin cell-adhesion fragments"/>
    <property type="match status" value="4"/>
</dbReference>
<dbReference type="InterPro" id="IPR003343">
    <property type="entry name" value="Big_2"/>
</dbReference>
<dbReference type="InterPro" id="IPR013783">
    <property type="entry name" value="Ig-like_fold"/>
</dbReference>
<feature type="domain" description="SLH" evidence="8">
    <location>
        <begin position="1314"/>
        <end position="1377"/>
    </location>
</feature>
<dbReference type="PROSITE" id="PS50853">
    <property type="entry name" value="FN3"/>
    <property type="match status" value="2"/>
</dbReference>
<dbReference type="InterPro" id="IPR008969">
    <property type="entry name" value="CarboxyPept-like_regulatory"/>
</dbReference>
<protein>
    <recommendedName>
        <fullName evidence="2">Intimin</fullName>
    </recommendedName>
    <alternativeName>
        <fullName evidence="5">Attaching and effacing protein</fullName>
    </alternativeName>
</protein>
<feature type="domain" description="Big-1" evidence="7">
    <location>
        <begin position="711"/>
        <end position="810"/>
    </location>
</feature>
<reference evidence="9" key="2">
    <citation type="submission" date="2020-09" db="EMBL/GenBank/DDBJ databases">
        <authorList>
            <person name="Sun Q."/>
            <person name="Zhou Y."/>
        </authorList>
    </citation>
    <scope>NUCLEOTIDE SEQUENCE</scope>
    <source>
        <strain evidence="9">CGMCC 1.16134</strain>
    </source>
</reference>
<accession>A0A917CKB9</accession>
<evidence type="ECO:0000256" key="2">
    <source>
        <dbReference type="ARBA" id="ARBA00017346"/>
    </source>
</evidence>
<organism evidence="9 10">
    <name type="scientific">Paenibacillus albidus</name>
    <dbReference type="NCBI Taxonomy" id="2041023"/>
    <lineage>
        <taxon>Bacteria</taxon>
        <taxon>Bacillati</taxon>
        <taxon>Bacillota</taxon>
        <taxon>Bacilli</taxon>
        <taxon>Bacillales</taxon>
        <taxon>Paenibacillaceae</taxon>
        <taxon>Paenibacillus</taxon>
    </lineage>
</organism>
<dbReference type="CDD" id="cd00063">
    <property type="entry name" value="FN3"/>
    <property type="match status" value="1"/>
</dbReference>
<dbReference type="Pfam" id="PF02368">
    <property type="entry name" value="Big_2"/>
    <property type="match status" value="1"/>
</dbReference>
<feature type="domain" description="SLH" evidence="8">
    <location>
        <begin position="1379"/>
        <end position="1437"/>
    </location>
</feature>
<feature type="domain" description="Fibronectin type-III" evidence="6">
    <location>
        <begin position="540"/>
        <end position="622"/>
    </location>
</feature>
<evidence type="ECO:0000256" key="3">
    <source>
        <dbReference type="ARBA" id="ARBA00023026"/>
    </source>
</evidence>
<dbReference type="SUPFAM" id="SSF49899">
    <property type="entry name" value="Concanavalin A-like lectins/glucanases"/>
    <property type="match status" value="1"/>
</dbReference>
<dbReference type="InterPro" id="IPR036116">
    <property type="entry name" value="FN3_sf"/>
</dbReference>
<dbReference type="SUPFAM" id="SSF49265">
    <property type="entry name" value="Fibronectin type III"/>
    <property type="match status" value="1"/>
</dbReference>
<dbReference type="CDD" id="cd01951">
    <property type="entry name" value="lectin_L-type"/>
    <property type="match status" value="1"/>
</dbReference>